<dbReference type="AlphaFoldDB" id="A0A370KRI5"/>
<dbReference type="Proteomes" id="UP000254939">
    <property type="component" value="Unassembled WGS sequence"/>
</dbReference>
<proteinExistence type="predicted"/>
<comment type="caution">
    <text evidence="1">The sequence shown here is derived from an EMBL/GenBank/DDBJ whole genome shotgun (WGS) entry which is preliminary data.</text>
</comment>
<accession>A0A370KRI5</accession>
<name>A0A370KRI5_9HYPH</name>
<dbReference type="EMBL" id="NAAC01000011">
    <property type="protein sequence ID" value="RDJ12411.1"/>
    <property type="molecule type" value="Genomic_DNA"/>
</dbReference>
<evidence type="ECO:0000313" key="1">
    <source>
        <dbReference type="EMBL" id="RDJ12411.1"/>
    </source>
</evidence>
<dbReference type="RefSeq" id="WP_114713037.1">
    <property type="nucleotide sequence ID" value="NZ_KZ857259.1"/>
</dbReference>
<organism evidence="1 2">
    <name type="scientific">Rhizobium grahamii</name>
    <dbReference type="NCBI Taxonomy" id="1120045"/>
    <lineage>
        <taxon>Bacteria</taxon>
        <taxon>Pseudomonadati</taxon>
        <taxon>Pseudomonadota</taxon>
        <taxon>Alphaproteobacteria</taxon>
        <taxon>Hyphomicrobiales</taxon>
        <taxon>Rhizobiaceae</taxon>
        <taxon>Rhizobium/Agrobacterium group</taxon>
        <taxon>Rhizobium</taxon>
    </lineage>
</organism>
<sequence length="311" mass="32528">MDCHDHNSVYSDPGTLPANDARVTVIPDESQPAYNGIVTAKVHSIGHDFISTLHGVASYADSGAMRAVMRHLGPANGYEPSSGSTLLRAGEFQTLRAAGTQGGMFAVELGVHSEVPGDGWSKNVGIYLASSHAGWLPSGVRNDTAMLVTGEDGWHNVLLHLGTDGAWLYRITGDGSVWMNGYLDMPNLPFLSAQVIGICGANQDAKINPISAQGMNCDNAGAGGGSRLIIPRDGVYEVSFSVNALDNNTQVVLVKNGGVIPYGGSSNAGNQISCAPFTLKLVATETLAVRCLNGRFGGNPTFSNISIRKVG</sequence>
<protein>
    <submittedName>
        <fullName evidence="1">Uncharacterized protein</fullName>
    </submittedName>
</protein>
<evidence type="ECO:0000313" key="2">
    <source>
        <dbReference type="Proteomes" id="UP000254939"/>
    </source>
</evidence>
<reference evidence="1 2" key="1">
    <citation type="submission" date="2017-03" db="EMBL/GenBank/DDBJ databases">
        <title>Genome analysis of Rhizobial strains effectives or ineffectives for nitrogen fixation isolated from bean seeds.</title>
        <authorList>
            <person name="Peralta H."/>
            <person name="Aguilar-Vera A."/>
            <person name="Mora Y."/>
            <person name="Vargas-Lagunas C."/>
            <person name="Girard L."/>
            <person name="Mora J."/>
        </authorList>
    </citation>
    <scope>NUCLEOTIDE SEQUENCE [LARGE SCALE GENOMIC DNA]</scope>
    <source>
        <strain evidence="1 2">CCGM3</strain>
    </source>
</reference>
<gene>
    <name evidence="1" type="ORF">B5K06_11795</name>
</gene>